<sequence length="416" mass="48965">MKIGVWNCRGTGSSLIVPQFKEVLHIHSLEVLFLCETKNQKEFMEKVKQKLKFDKSAIVDSAGRAGGLTLFWKHWIKVIEVELAGFYITARMMDMKARCEWTFVGIYASTDDRRRRSQWRELESKMNQWGEKWIIAGDFNDILEIKQRLDRALANQEWAKKFETAKCLHIEKEASDHSLIMIDTIPKKRKGGSRFHFDKRWAQNHQIQDEFDRAWATPQKGSKMFSLTRKIKYCKTRLIEYSKKNKTNFGNEIKSLKQKILEAKKGKYEKNKGVVAELKLKLSQAYKQEEIYWAQKARCRWLREGDKNTAFFHARVRTRKQRNRISCLQKEDGNWCETEKEIEEEICNFYKAIYTSSQSDNFDTVTEGVPCIVTMAMNDMLIKPVEEKEVKTALFSMHPDKAPGPDAMPPFFFQRY</sequence>
<reference evidence="3" key="1">
    <citation type="submission" date="2025-08" db="UniProtKB">
        <authorList>
            <consortium name="RefSeq"/>
        </authorList>
    </citation>
    <scope>IDENTIFICATION</scope>
    <source>
        <tissue evidence="3">Leaves</tissue>
    </source>
</reference>
<keyword evidence="2" id="KW-1185">Reference proteome</keyword>
<dbReference type="Proteomes" id="UP001652660">
    <property type="component" value="Chromosome 8c"/>
</dbReference>
<dbReference type="PANTHER" id="PTHR35218">
    <property type="entry name" value="RNASE H DOMAIN-CONTAINING PROTEIN"/>
    <property type="match status" value="1"/>
</dbReference>
<accession>A0ABM4VH22</accession>
<dbReference type="GeneID" id="140013448"/>
<dbReference type="InterPro" id="IPR036691">
    <property type="entry name" value="Endo/exonu/phosph_ase_sf"/>
</dbReference>
<evidence type="ECO:0000313" key="3">
    <source>
        <dbReference type="RefSeq" id="XP_071918831.1"/>
    </source>
</evidence>
<dbReference type="Pfam" id="PF03372">
    <property type="entry name" value="Exo_endo_phos"/>
    <property type="match status" value="1"/>
</dbReference>
<dbReference type="RefSeq" id="XP_071918831.1">
    <property type="nucleotide sequence ID" value="XM_072062730.1"/>
</dbReference>
<dbReference type="SUPFAM" id="SSF56219">
    <property type="entry name" value="DNase I-like"/>
    <property type="match status" value="1"/>
</dbReference>
<name>A0ABM4VH22_COFAR</name>
<feature type="domain" description="Endonuclease/exonuclease/phosphatase" evidence="1">
    <location>
        <begin position="6"/>
        <end position="162"/>
    </location>
</feature>
<dbReference type="InterPro" id="IPR005135">
    <property type="entry name" value="Endo/exonuclease/phosphatase"/>
</dbReference>
<gene>
    <name evidence="3" type="primary">LOC140013448</name>
</gene>
<dbReference type="PANTHER" id="PTHR35218:SF9">
    <property type="entry name" value="ENDONUCLEASE_EXONUCLEASE_PHOSPHATASE DOMAIN-CONTAINING PROTEIN"/>
    <property type="match status" value="1"/>
</dbReference>
<protein>
    <recommendedName>
        <fullName evidence="1">Endonuclease/exonuclease/phosphatase domain-containing protein</fullName>
    </recommendedName>
</protein>
<evidence type="ECO:0000259" key="1">
    <source>
        <dbReference type="Pfam" id="PF03372"/>
    </source>
</evidence>
<proteinExistence type="predicted"/>
<evidence type="ECO:0000313" key="2">
    <source>
        <dbReference type="Proteomes" id="UP001652660"/>
    </source>
</evidence>
<dbReference type="Gene3D" id="3.60.10.10">
    <property type="entry name" value="Endonuclease/exonuclease/phosphatase"/>
    <property type="match status" value="1"/>
</dbReference>
<organism evidence="2 3">
    <name type="scientific">Coffea arabica</name>
    <name type="common">Arabian coffee</name>
    <dbReference type="NCBI Taxonomy" id="13443"/>
    <lineage>
        <taxon>Eukaryota</taxon>
        <taxon>Viridiplantae</taxon>
        <taxon>Streptophyta</taxon>
        <taxon>Embryophyta</taxon>
        <taxon>Tracheophyta</taxon>
        <taxon>Spermatophyta</taxon>
        <taxon>Magnoliopsida</taxon>
        <taxon>eudicotyledons</taxon>
        <taxon>Gunneridae</taxon>
        <taxon>Pentapetalae</taxon>
        <taxon>asterids</taxon>
        <taxon>lamiids</taxon>
        <taxon>Gentianales</taxon>
        <taxon>Rubiaceae</taxon>
        <taxon>Ixoroideae</taxon>
        <taxon>Gardenieae complex</taxon>
        <taxon>Bertiereae - Coffeeae clade</taxon>
        <taxon>Coffeeae</taxon>
        <taxon>Coffea</taxon>
    </lineage>
</organism>